<sequence>MFIRVGLEKPVKVEIYEIYPVTLGHCPHYNLLSAEMYAAGAEFCELSTQAMEYPDDVLQNHSKAAEVVRFLRQSFKGRRMNVEVEMVNLISPMGFLKSLRHRILRRPAVVVDGKKVSDGFIDWDGLKLAVEQAWLSRRNTV</sequence>
<proteinExistence type="predicted"/>
<dbReference type="EMBL" id="DRWN01000029">
    <property type="protein sequence ID" value="HHK68361.1"/>
    <property type="molecule type" value="Genomic_DNA"/>
</dbReference>
<evidence type="ECO:0000313" key="1">
    <source>
        <dbReference type="EMBL" id="HHK68361.1"/>
    </source>
</evidence>
<protein>
    <submittedName>
        <fullName evidence="1">Uncharacterized protein</fullName>
    </submittedName>
</protein>
<organism evidence="1">
    <name type="scientific">Caldiarchaeum subterraneum</name>
    <dbReference type="NCBI Taxonomy" id="311458"/>
    <lineage>
        <taxon>Archaea</taxon>
        <taxon>Nitrososphaerota</taxon>
        <taxon>Candidatus Caldarchaeales</taxon>
        <taxon>Candidatus Caldarchaeaceae</taxon>
        <taxon>Candidatus Caldarchaeum</taxon>
    </lineage>
</organism>
<name>A0A7C5LCG9_CALS0</name>
<reference evidence="1" key="1">
    <citation type="journal article" date="2020" name="mSystems">
        <title>Genome- and Community-Level Interaction Insights into Carbon Utilization and Element Cycling Functions of Hydrothermarchaeota in Hydrothermal Sediment.</title>
        <authorList>
            <person name="Zhou Z."/>
            <person name="Liu Y."/>
            <person name="Xu W."/>
            <person name="Pan J."/>
            <person name="Luo Z.H."/>
            <person name="Li M."/>
        </authorList>
    </citation>
    <scope>NUCLEOTIDE SEQUENCE [LARGE SCALE GENOMIC DNA]</scope>
    <source>
        <strain evidence="1">SpSt-1056</strain>
    </source>
</reference>
<dbReference type="AlphaFoldDB" id="A0A7C5LCG9"/>
<gene>
    <name evidence="1" type="ORF">ENM11_04310</name>
</gene>
<accession>A0A7C5LCG9</accession>
<comment type="caution">
    <text evidence="1">The sequence shown here is derived from an EMBL/GenBank/DDBJ whole genome shotgun (WGS) entry which is preliminary data.</text>
</comment>